<dbReference type="Proteomes" id="UP001149813">
    <property type="component" value="Unassembled WGS sequence"/>
</dbReference>
<name>A0A9W7XVN1_9FUNG</name>
<feature type="compositionally biased region" description="Low complexity" evidence="1">
    <location>
        <begin position="247"/>
        <end position="258"/>
    </location>
</feature>
<feature type="compositionally biased region" description="Basic residues" evidence="1">
    <location>
        <begin position="1"/>
        <end position="10"/>
    </location>
</feature>
<reference evidence="2" key="1">
    <citation type="submission" date="2022-07" db="EMBL/GenBank/DDBJ databases">
        <title>Phylogenomic reconstructions and comparative analyses of Kickxellomycotina fungi.</title>
        <authorList>
            <person name="Reynolds N.K."/>
            <person name="Stajich J.E."/>
            <person name="Barry K."/>
            <person name="Grigoriev I.V."/>
            <person name="Crous P."/>
            <person name="Smith M.E."/>
        </authorList>
    </citation>
    <scope>NUCLEOTIDE SEQUENCE</scope>
    <source>
        <strain evidence="2">NBRC 32514</strain>
    </source>
</reference>
<protein>
    <submittedName>
        <fullName evidence="2">Uncharacterized protein</fullName>
    </submittedName>
</protein>
<gene>
    <name evidence="2" type="ORF">LPJ53_005936</name>
</gene>
<evidence type="ECO:0000256" key="1">
    <source>
        <dbReference type="SAM" id="MobiDB-lite"/>
    </source>
</evidence>
<dbReference type="AlphaFoldDB" id="A0A9W7XVN1"/>
<keyword evidence="3" id="KW-1185">Reference proteome</keyword>
<evidence type="ECO:0000313" key="2">
    <source>
        <dbReference type="EMBL" id="KAJ1719273.1"/>
    </source>
</evidence>
<evidence type="ECO:0000313" key="3">
    <source>
        <dbReference type="Proteomes" id="UP001149813"/>
    </source>
</evidence>
<dbReference type="OrthoDB" id="5586381at2759"/>
<dbReference type="EMBL" id="JANBOJ010000436">
    <property type="protein sequence ID" value="KAJ1719273.1"/>
    <property type="molecule type" value="Genomic_DNA"/>
</dbReference>
<feature type="compositionally biased region" description="Basic and acidic residues" evidence="1">
    <location>
        <begin position="20"/>
        <end position="46"/>
    </location>
</feature>
<organism evidence="2 3">
    <name type="scientific">Coemansia erecta</name>
    <dbReference type="NCBI Taxonomy" id="147472"/>
    <lineage>
        <taxon>Eukaryota</taxon>
        <taxon>Fungi</taxon>
        <taxon>Fungi incertae sedis</taxon>
        <taxon>Zoopagomycota</taxon>
        <taxon>Kickxellomycotina</taxon>
        <taxon>Kickxellomycetes</taxon>
        <taxon>Kickxellales</taxon>
        <taxon>Kickxellaceae</taxon>
        <taxon>Coemansia</taxon>
    </lineage>
</organism>
<sequence>MPRPTTRRAAARAQPASEQPEPKPEPEKKKEKENDSRLRPRERNSKAESTSPARPPAESPGSIHSPKPGTPKYGRRTSLGSPARRSLVFATPSPARLGTNATTLFDDLVDSFSPIKRGPPPDDEDADDDLVSVDLDAVPEYSDHDQDEDGQDRNDNDDSDEFDIDRIVGAGSTRSKPRKRSARDAPDHEPAALADHLPKRSRTLKSSPDSSAKKTAKQKSKPKPKPKPKPKSTANPPLQRQQRRRAGTATATATATAKSADKKPAASSTKYFDDIDDFQLVEETV</sequence>
<feature type="region of interest" description="Disordered" evidence="1">
    <location>
        <begin position="1"/>
        <end position="277"/>
    </location>
</feature>
<accession>A0A9W7XVN1</accession>
<feature type="compositionally biased region" description="Basic residues" evidence="1">
    <location>
        <begin position="214"/>
        <end position="230"/>
    </location>
</feature>
<proteinExistence type="predicted"/>
<comment type="caution">
    <text evidence="2">The sequence shown here is derived from an EMBL/GenBank/DDBJ whole genome shotgun (WGS) entry which is preliminary data.</text>
</comment>
<feature type="compositionally biased region" description="Acidic residues" evidence="1">
    <location>
        <begin position="121"/>
        <end position="131"/>
    </location>
</feature>